<dbReference type="OrthoDB" id="2156856at2759"/>
<comment type="subcellular location">
    <subcellularLocation>
        <location evidence="1">Nucleus</location>
    </subcellularLocation>
</comment>
<evidence type="ECO:0000256" key="4">
    <source>
        <dbReference type="SAM" id="MobiDB-lite"/>
    </source>
</evidence>
<comment type="similarity">
    <text evidence="3">Belongs to the SAAL1 family.</text>
</comment>
<dbReference type="InterPro" id="IPR011989">
    <property type="entry name" value="ARM-like"/>
</dbReference>
<reference evidence="5" key="1">
    <citation type="submission" date="2015-10" db="EMBL/GenBank/DDBJ databases">
        <title>EvidentialGene: Evidence-directed Construction of Complete mRNA Transcriptomes without Genomes.</title>
        <authorList>
            <person name="Gilbert D.G."/>
        </authorList>
    </citation>
    <scope>NUCLEOTIDE SEQUENCE</scope>
</reference>
<keyword evidence="2" id="KW-0539">Nucleus</keyword>
<dbReference type="AlphaFoldDB" id="A0A0N8CAC5"/>
<name>A0A0N8CAC5_9CRUS</name>
<evidence type="ECO:0000256" key="1">
    <source>
        <dbReference type="ARBA" id="ARBA00004123"/>
    </source>
</evidence>
<dbReference type="EMBL" id="GDIQ01099259">
    <property type="protein sequence ID" value="JAL52467.1"/>
    <property type="molecule type" value="Transcribed_RNA"/>
</dbReference>
<dbReference type="PANTHER" id="PTHR23424">
    <property type="entry name" value="SERUM AMYLOID A"/>
    <property type="match status" value="1"/>
</dbReference>
<dbReference type="SUPFAM" id="SSF48371">
    <property type="entry name" value="ARM repeat"/>
    <property type="match status" value="1"/>
</dbReference>
<evidence type="ECO:0000256" key="3">
    <source>
        <dbReference type="ARBA" id="ARBA00038401"/>
    </source>
</evidence>
<evidence type="ECO:0000313" key="5">
    <source>
        <dbReference type="EMBL" id="JAL52467.1"/>
    </source>
</evidence>
<evidence type="ECO:0000256" key="2">
    <source>
        <dbReference type="ARBA" id="ARBA00023242"/>
    </source>
</evidence>
<dbReference type="Gene3D" id="1.25.10.10">
    <property type="entry name" value="Leucine-rich Repeat Variant"/>
    <property type="match status" value="1"/>
</dbReference>
<sequence length="450" mass="50496">MSVSKQNSDESSVEENGEAITEDDERLKGDAIGDTLYSESWILKTLMKLTEELPSYSKNHNNFETQESNAVELDESLETDLCLLWDMSADKEVAHCLFQHDILSLAKCVIEESVAPRLTEIGIGILANLACQQKIGHEILLDSELLTGVVNLMSSEDSQTIIQIVRLLDNLIHYSDNKSYHYSKNKSCSSLLDDEALWMSVAFILENSLNEELLIGSAKLLENLTRHMKHDEEVPYKNILSGIIEAQKQLQSGNSDIVFDYPLEVRDSFVALVSAFYNFSRHKPMQIEIVNARDRVDSFLSFHFSFLLKSVCDSTEEELASLTASAVQAVTIFFITFSSAPLDCKILELVGHVGSKLEPYVDGENELSKCASDYSEIVGDCFRKQLDLFAIDYFLGLLESLNTKALAFILQAAHRTVPDRLQQLVDAARSRGSFNKVIETYESCVRNAVR</sequence>
<dbReference type="InterPro" id="IPR052464">
    <property type="entry name" value="Synovial_Prolif_Regulator"/>
</dbReference>
<feature type="region of interest" description="Disordered" evidence="4">
    <location>
        <begin position="1"/>
        <end position="25"/>
    </location>
</feature>
<proteinExistence type="inferred from homology"/>
<dbReference type="GO" id="GO:0005654">
    <property type="term" value="C:nucleoplasm"/>
    <property type="evidence" value="ECO:0007669"/>
    <property type="project" value="TreeGrafter"/>
</dbReference>
<protein>
    <submittedName>
        <fullName evidence="5">Saal1</fullName>
    </submittedName>
</protein>
<organism evidence="5">
    <name type="scientific">Daphnia magna</name>
    <dbReference type="NCBI Taxonomy" id="35525"/>
    <lineage>
        <taxon>Eukaryota</taxon>
        <taxon>Metazoa</taxon>
        <taxon>Ecdysozoa</taxon>
        <taxon>Arthropoda</taxon>
        <taxon>Crustacea</taxon>
        <taxon>Branchiopoda</taxon>
        <taxon>Diplostraca</taxon>
        <taxon>Cladocera</taxon>
        <taxon>Anomopoda</taxon>
        <taxon>Daphniidae</taxon>
        <taxon>Daphnia</taxon>
    </lineage>
</organism>
<dbReference type="PANTHER" id="PTHR23424:SF23">
    <property type="entry name" value="PROTEIN SAAL1"/>
    <property type="match status" value="1"/>
</dbReference>
<dbReference type="InterPro" id="IPR016024">
    <property type="entry name" value="ARM-type_fold"/>
</dbReference>
<feature type="compositionally biased region" description="Polar residues" evidence="4">
    <location>
        <begin position="1"/>
        <end position="10"/>
    </location>
</feature>
<feature type="compositionally biased region" description="Acidic residues" evidence="4">
    <location>
        <begin position="11"/>
        <end position="24"/>
    </location>
</feature>
<accession>A0A0N8CAC5</accession>